<dbReference type="EMBL" id="CADCVH010000051">
    <property type="protein sequence ID" value="CAA9455485.1"/>
    <property type="molecule type" value="Genomic_DNA"/>
</dbReference>
<dbReference type="AlphaFoldDB" id="A0A6J4QZJ2"/>
<evidence type="ECO:0000313" key="1">
    <source>
        <dbReference type="EMBL" id="CAA9455485.1"/>
    </source>
</evidence>
<accession>A0A6J4QZJ2</accession>
<proteinExistence type="predicted"/>
<sequence length="94" mass="10543">MKKEGTGEPQNPDIVLDADVRMHELYFDRAPNPRVRFWGNTKRNSVWESRRENLPGEVQEGVVYPNGGVRLRIASEAVDSDEVVDSDPGSKTSS</sequence>
<organism evidence="1">
    <name type="scientific">uncultured Rubrobacteraceae bacterium</name>
    <dbReference type="NCBI Taxonomy" id="349277"/>
    <lineage>
        <taxon>Bacteria</taxon>
        <taxon>Bacillati</taxon>
        <taxon>Actinomycetota</taxon>
        <taxon>Rubrobacteria</taxon>
        <taxon>Rubrobacterales</taxon>
        <taxon>Rubrobacteraceae</taxon>
        <taxon>environmental samples</taxon>
    </lineage>
</organism>
<protein>
    <submittedName>
        <fullName evidence="1">Uncharacterized protein</fullName>
    </submittedName>
</protein>
<name>A0A6J4QZJ2_9ACTN</name>
<gene>
    <name evidence="1" type="ORF">AVDCRST_MAG02-1549</name>
</gene>
<reference evidence="1" key="1">
    <citation type="submission" date="2020-02" db="EMBL/GenBank/DDBJ databases">
        <authorList>
            <person name="Meier V. D."/>
        </authorList>
    </citation>
    <scope>NUCLEOTIDE SEQUENCE</scope>
    <source>
        <strain evidence="1">AVDCRST_MAG02</strain>
    </source>
</reference>